<feature type="transmembrane region" description="Helical" evidence="1">
    <location>
        <begin position="152"/>
        <end position="173"/>
    </location>
</feature>
<dbReference type="STRING" id="459525.SAMN04488137_0709"/>
<proteinExistence type="predicted"/>
<feature type="transmembrane region" description="Helical" evidence="1">
    <location>
        <begin position="21"/>
        <end position="39"/>
    </location>
</feature>
<dbReference type="EMBL" id="FNHW01000001">
    <property type="protein sequence ID" value="SDM55147.1"/>
    <property type="molecule type" value="Genomic_DNA"/>
</dbReference>
<reference evidence="3" key="1">
    <citation type="submission" date="2016-10" db="EMBL/GenBank/DDBJ databases">
        <authorList>
            <person name="Varghese N."/>
            <person name="Submissions S."/>
        </authorList>
    </citation>
    <scope>NUCLEOTIDE SEQUENCE [LARGE SCALE GENOMIC DNA]</scope>
    <source>
        <strain evidence="3">CGMCC 1.6854</strain>
    </source>
</reference>
<name>A0A1G9U587_9BACL</name>
<feature type="transmembrane region" description="Helical" evidence="1">
    <location>
        <begin position="236"/>
        <end position="254"/>
    </location>
</feature>
<protein>
    <submittedName>
        <fullName evidence="2">ABC-2 type transport system permease protein</fullName>
    </submittedName>
</protein>
<organism evidence="2 3">
    <name type="scientific">Fictibacillus solisalsi</name>
    <dbReference type="NCBI Taxonomy" id="459525"/>
    <lineage>
        <taxon>Bacteria</taxon>
        <taxon>Bacillati</taxon>
        <taxon>Bacillota</taxon>
        <taxon>Bacilli</taxon>
        <taxon>Bacillales</taxon>
        <taxon>Fictibacillaceae</taxon>
        <taxon>Fictibacillus</taxon>
    </lineage>
</organism>
<dbReference type="GO" id="GO:0005886">
    <property type="term" value="C:plasma membrane"/>
    <property type="evidence" value="ECO:0007669"/>
    <property type="project" value="UniProtKB-SubCell"/>
</dbReference>
<dbReference type="PANTHER" id="PTHR37305">
    <property type="entry name" value="INTEGRAL MEMBRANE PROTEIN-RELATED"/>
    <property type="match status" value="1"/>
</dbReference>
<feature type="transmembrane region" description="Helical" evidence="1">
    <location>
        <begin position="286"/>
        <end position="306"/>
    </location>
</feature>
<dbReference type="GO" id="GO:0140359">
    <property type="term" value="F:ABC-type transporter activity"/>
    <property type="evidence" value="ECO:0007669"/>
    <property type="project" value="InterPro"/>
</dbReference>
<evidence type="ECO:0000313" key="3">
    <source>
        <dbReference type="Proteomes" id="UP000199544"/>
    </source>
</evidence>
<dbReference type="Pfam" id="PF12679">
    <property type="entry name" value="ABC2_membrane_2"/>
    <property type="match status" value="1"/>
</dbReference>
<accession>A0A1G9U587</accession>
<dbReference type="Proteomes" id="UP000199544">
    <property type="component" value="Unassembled WGS sequence"/>
</dbReference>
<feature type="transmembrane region" description="Helical" evidence="1">
    <location>
        <begin position="208"/>
        <end position="229"/>
    </location>
</feature>
<evidence type="ECO:0000313" key="2">
    <source>
        <dbReference type="EMBL" id="SDM55147.1"/>
    </source>
</evidence>
<keyword evidence="1" id="KW-0812">Transmembrane</keyword>
<dbReference type="PANTHER" id="PTHR37305:SF1">
    <property type="entry name" value="MEMBRANE PROTEIN"/>
    <property type="match status" value="1"/>
</dbReference>
<gene>
    <name evidence="2" type="ORF">SAMN04488137_0709</name>
</gene>
<sequence>MSNFIGLIRNENMKIYRRMGNLIMIVLLIGFIGLTGILTKTDKTKPVSDNWKQELKAENASMQKEIKKEPMMKSHYERNIAINEYRVTHDIKPMDAKSQWSFIGESPDAIQFILIFTIIVAGGMVASEFSWGTIKLLLIRPVSRSTILASKYVSTLLYALLLIVITFVFSWLWGGILFGFELGPETHLSYADGKVIEENMIGHMWKEYGFASILLLMMATFAFMMSTIFRNSSLAIGFSIFLSMSGTVAVQLLSKYDWVKYVLFANVDLKQYFDGTPFIKGMTLNFSLAVLAVYFVLFVALSWLVFKKRDVAA</sequence>
<keyword evidence="3" id="KW-1185">Reference proteome</keyword>
<feature type="transmembrane region" description="Helical" evidence="1">
    <location>
        <begin position="109"/>
        <end position="131"/>
    </location>
</feature>
<keyword evidence="1" id="KW-0472">Membrane</keyword>
<evidence type="ECO:0000256" key="1">
    <source>
        <dbReference type="SAM" id="Phobius"/>
    </source>
</evidence>
<dbReference type="AlphaFoldDB" id="A0A1G9U587"/>
<keyword evidence="1" id="KW-1133">Transmembrane helix</keyword>